<comment type="similarity">
    <text evidence="1">Belongs to the short-chain dehydrogenases/reductases (SDR) family.</text>
</comment>
<gene>
    <name evidence="4" type="ORF">F7725_004617</name>
</gene>
<evidence type="ECO:0000256" key="2">
    <source>
        <dbReference type="ARBA" id="ARBA00023002"/>
    </source>
</evidence>
<organism evidence="4 5">
    <name type="scientific">Dissostichus mawsoni</name>
    <name type="common">Antarctic cod</name>
    <dbReference type="NCBI Taxonomy" id="36200"/>
    <lineage>
        <taxon>Eukaryota</taxon>
        <taxon>Metazoa</taxon>
        <taxon>Chordata</taxon>
        <taxon>Craniata</taxon>
        <taxon>Vertebrata</taxon>
        <taxon>Euteleostomi</taxon>
        <taxon>Actinopterygii</taxon>
        <taxon>Neopterygii</taxon>
        <taxon>Teleostei</taxon>
        <taxon>Neoteleostei</taxon>
        <taxon>Acanthomorphata</taxon>
        <taxon>Eupercaria</taxon>
        <taxon>Perciformes</taxon>
        <taxon>Notothenioidei</taxon>
        <taxon>Nototheniidae</taxon>
        <taxon>Dissostichus</taxon>
    </lineage>
</organism>
<proteinExistence type="inferred from homology"/>
<dbReference type="PRINTS" id="PR00081">
    <property type="entry name" value="GDHRDH"/>
</dbReference>
<feature type="region of interest" description="Disordered" evidence="3">
    <location>
        <begin position="311"/>
        <end position="369"/>
    </location>
</feature>
<sequence length="741" mass="80118">MRLFPLATKMRGGWFPCTLLKSTSMASARQERRRALSSRERWTSVSSPSEGGALPMADSAGRRSDRRAHVCWKGGGGSSERHAFQVERISASEVARSRDDSVEAELSTEWTRLESVTLHCMSPDPLLETERRRVEVDEDDREHVVDATVGLTRVPVLIAAAGSFLRAGDTVDLSYVVSRVTEGGVSRAQRDTRKRGDTVDIVINFIRLEVRDIQSDGGDIIDLQNPLAMGDSGGVIDPIIVLIPNGRWDLTLPPAAGRGRVYPWLQLGWVKLPLAKVWEMLGQGIMEMGADGPKLWLESCGGMLQQRWAFGTSQGERGRPPIPKSQSGLGRVPELDCERGRPASTLRSSPGLGAATRPSPAHGGERYTPSKSSALLLTAERASGGTGESGASTGIRARWWGGLEETEAVGRDNALSAMQRAEPPTRPTTLLLFKNHQYVALPESQLLRALCRVVKQRLCQNPGLLPRKTLNVARIVGSKVQAVNFDTLLRNSSTVQVHIQYCMNRRVMLRSVFRCLRTNPVSYQRNMSQSSLAGKVAIVTASTDGIGLAAAQALGKRGAHVVVSSRRQANVDKAVTLLQSQSITVTGTTCNVGKEEDREKLVQLTLDQCGGIDILVSNAAVNPFFGNIMDSTEEVWDKILSVNVTSAFLMTKLVVPHMTKRGGGNVVFVSSVAGYQPMQALGPYSVSKTALLGLTRALAPELAQMGEPEEIGGVIAFLCSEDASYITGETITVTGGIGCRL</sequence>
<evidence type="ECO:0000256" key="3">
    <source>
        <dbReference type="SAM" id="MobiDB-lite"/>
    </source>
</evidence>
<dbReference type="InterPro" id="IPR036291">
    <property type="entry name" value="NAD(P)-bd_dom_sf"/>
</dbReference>
<name>A0A7J5XJZ0_DISMA</name>
<evidence type="ECO:0000256" key="1">
    <source>
        <dbReference type="ARBA" id="ARBA00006484"/>
    </source>
</evidence>
<dbReference type="PANTHER" id="PTHR43943:SF2">
    <property type="entry name" value="DEHYDROGENASE_REDUCTASE 4"/>
    <property type="match status" value="1"/>
</dbReference>
<dbReference type="Proteomes" id="UP000518266">
    <property type="component" value="Unassembled WGS sequence"/>
</dbReference>
<evidence type="ECO:0000313" key="4">
    <source>
        <dbReference type="EMBL" id="KAF3837153.1"/>
    </source>
</evidence>
<dbReference type="PROSITE" id="PS00061">
    <property type="entry name" value="ADH_SHORT"/>
    <property type="match status" value="1"/>
</dbReference>
<reference evidence="4 5" key="1">
    <citation type="submission" date="2020-03" db="EMBL/GenBank/DDBJ databases">
        <title>Dissostichus mawsoni Genome sequencing and assembly.</title>
        <authorList>
            <person name="Park H."/>
        </authorList>
    </citation>
    <scope>NUCLEOTIDE SEQUENCE [LARGE SCALE GENOMIC DNA]</scope>
    <source>
        <strain evidence="4">DM0001</strain>
        <tissue evidence="4">Muscle</tissue>
    </source>
</reference>
<feature type="compositionally biased region" description="Basic and acidic residues" evidence="3">
    <location>
        <begin position="30"/>
        <end position="42"/>
    </location>
</feature>
<feature type="region of interest" description="Disordered" evidence="3">
    <location>
        <begin position="30"/>
        <end position="62"/>
    </location>
</feature>
<protein>
    <recommendedName>
        <fullName evidence="6">Dehydrogenase/reductase SDR family member 4</fullName>
    </recommendedName>
</protein>
<evidence type="ECO:0000313" key="5">
    <source>
        <dbReference type="Proteomes" id="UP000518266"/>
    </source>
</evidence>
<dbReference type="InterPro" id="IPR002347">
    <property type="entry name" value="SDR_fam"/>
</dbReference>
<accession>A0A7J5XJZ0</accession>
<dbReference type="Gene3D" id="3.40.50.720">
    <property type="entry name" value="NAD(P)-binding Rossmann-like Domain"/>
    <property type="match status" value="1"/>
</dbReference>
<dbReference type="AlphaFoldDB" id="A0A7J5XJZ0"/>
<comment type="caution">
    <text evidence="4">The sequence shown here is derived from an EMBL/GenBank/DDBJ whole genome shotgun (WGS) entry which is preliminary data.</text>
</comment>
<dbReference type="PANTHER" id="PTHR43943">
    <property type="entry name" value="DEHYDROGENASE/REDUCTASE (SDR FAMILY) MEMBER 4"/>
    <property type="match status" value="1"/>
</dbReference>
<keyword evidence="5" id="KW-1185">Reference proteome</keyword>
<dbReference type="OrthoDB" id="1669814at2759"/>
<dbReference type="GO" id="GO:0004090">
    <property type="term" value="F:carbonyl reductase (NADPH) activity"/>
    <property type="evidence" value="ECO:0007669"/>
    <property type="project" value="TreeGrafter"/>
</dbReference>
<dbReference type="SUPFAM" id="SSF51735">
    <property type="entry name" value="NAD(P)-binding Rossmann-fold domains"/>
    <property type="match status" value="1"/>
</dbReference>
<evidence type="ECO:0008006" key="6">
    <source>
        <dbReference type="Google" id="ProtNLM"/>
    </source>
</evidence>
<dbReference type="InterPro" id="IPR020904">
    <property type="entry name" value="Sc_DH/Rdtase_CS"/>
</dbReference>
<dbReference type="Pfam" id="PF00106">
    <property type="entry name" value="adh_short"/>
    <property type="match status" value="1"/>
</dbReference>
<dbReference type="FunFam" id="3.40.50.720:FF:000084">
    <property type="entry name" value="Short-chain dehydrogenase reductase"/>
    <property type="match status" value="1"/>
</dbReference>
<keyword evidence="2" id="KW-0560">Oxidoreductase</keyword>
<dbReference type="EMBL" id="JAAKFY010000023">
    <property type="protein sequence ID" value="KAF3837153.1"/>
    <property type="molecule type" value="Genomic_DNA"/>
</dbReference>
<dbReference type="PRINTS" id="PR00080">
    <property type="entry name" value="SDRFAMILY"/>
</dbReference>